<feature type="compositionally biased region" description="Polar residues" evidence="1">
    <location>
        <begin position="76"/>
        <end position="85"/>
    </location>
</feature>
<protein>
    <recommendedName>
        <fullName evidence="2">Myb-like domain-containing protein</fullName>
    </recommendedName>
</protein>
<feature type="compositionally biased region" description="Basic and acidic residues" evidence="1">
    <location>
        <begin position="214"/>
        <end position="223"/>
    </location>
</feature>
<proteinExistence type="predicted"/>
<feature type="compositionally biased region" description="Polar residues" evidence="1">
    <location>
        <begin position="250"/>
        <end position="272"/>
    </location>
</feature>
<dbReference type="InterPro" id="IPR001005">
    <property type="entry name" value="SANT/Myb"/>
</dbReference>
<gene>
    <name evidence="3" type="ORF">AMTR_s00022p00181220</name>
</gene>
<dbReference type="Pfam" id="PF00249">
    <property type="entry name" value="Myb_DNA-binding"/>
    <property type="match status" value="1"/>
</dbReference>
<dbReference type="EMBL" id="KI392687">
    <property type="protein sequence ID" value="ERN11593.1"/>
    <property type="molecule type" value="Genomic_DNA"/>
</dbReference>
<sequence>MGGGEKAKWGTWEELLLAYAINRHGTCQWENVAMELQNRTCDSIYLTPDDCKSRFEDLSRRFTAGEKSPRIKGSPENFSENGENTPENEKNPPGNEIPWLEDLRKLRVAELRREVERYDVSIVSLQQKVKKLKEERERSSKESENGDPITDLEKEKQEEAISPENNNEEKENRNERDQNDAAMADSSLKNHAKASQESPLNQSFNESNSTRSEAFVKEAKAEPESGTGKPDPAPAKSPGKDGGLPGKATDPSSPHDSYNGSSETIPRNQSQKVMGKFPGEVEAYSDAESKGKDAGKETTENSDVLSSVSLSRKRLRKNFPASSSGDELCTDEIFPANKVAGKLLPLLRCLKNIRCHKYGAVFKHRLESQCGRVVSIVRLVHRMVGILGELDRSGPSICLAE</sequence>
<dbReference type="Proteomes" id="UP000017836">
    <property type="component" value="Unassembled WGS sequence"/>
</dbReference>
<feature type="region of interest" description="Disordered" evidence="1">
    <location>
        <begin position="62"/>
        <end position="99"/>
    </location>
</feature>
<feature type="region of interest" description="Disordered" evidence="1">
    <location>
        <begin position="127"/>
        <end position="307"/>
    </location>
</feature>
<evidence type="ECO:0000256" key="1">
    <source>
        <dbReference type="SAM" id="MobiDB-lite"/>
    </source>
</evidence>
<dbReference type="CDD" id="cd00167">
    <property type="entry name" value="SANT"/>
    <property type="match status" value="1"/>
</dbReference>
<reference evidence="4" key="1">
    <citation type="journal article" date="2013" name="Science">
        <title>The Amborella genome and the evolution of flowering plants.</title>
        <authorList>
            <consortium name="Amborella Genome Project"/>
        </authorList>
    </citation>
    <scope>NUCLEOTIDE SEQUENCE [LARGE SCALE GENOMIC DNA]</scope>
</reference>
<feature type="domain" description="Myb-like" evidence="2">
    <location>
        <begin position="6"/>
        <end position="59"/>
    </location>
</feature>
<evidence type="ECO:0000259" key="2">
    <source>
        <dbReference type="PROSITE" id="PS50090"/>
    </source>
</evidence>
<dbReference type="OMA" id="THHEVEG"/>
<dbReference type="AlphaFoldDB" id="W1PU53"/>
<feature type="compositionally biased region" description="Basic and acidic residues" evidence="1">
    <location>
        <begin position="132"/>
        <end position="144"/>
    </location>
</feature>
<evidence type="ECO:0000313" key="3">
    <source>
        <dbReference type="EMBL" id="ERN11593.1"/>
    </source>
</evidence>
<keyword evidence="4" id="KW-1185">Reference proteome</keyword>
<dbReference type="PANTHER" id="PTHR37888:SF11">
    <property type="entry name" value="DNA-BINDING BROMODOMAIN-CONTAINING PROTEIN"/>
    <property type="match status" value="1"/>
</dbReference>
<dbReference type="Gene3D" id="1.10.10.60">
    <property type="entry name" value="Homeodomain-like"/>
    <property type="match status" value="1"/>
</dbReference>
<feature type="compositionally biased region" description="Basic and acidic residues" evidence="1">
    <location>
        <begin position="167"/>
        <end position="179"/>
    </location>
</feature>
<feature type="compositionally biased region" description="Polar residues" evidence="1">
    <location>
        <begin position="187"/>
        <end position="212"/>
    </location>
</feature>
<dbReference type="SUPFAM" id="SSF46689">
    <property type="entry name" value="Homeodomain-like"/>
    <property type="match status" value="1"/>
</dbReference>
<name>W1PU53_AMBTC</name>
<accession>W1PU53</accession>
<feature type="compositionally biased region" description="Basic and acidic residues" evidence="1">
    <location>
        <begin position="287"/>
        <end position="299"/>
    </location>
</feature>
<organism evidence="3 4">
    <name type="scientific">Amborella trichopoda</name>
    <dbReference type="NCBI Taxonomy" id="13333"/>
    <lineage>
        <taxon>Eukaryota</taxon>
        <taxon>Viridiplantae</taxon>
        <taxon>Streptophyta</taxon>
        <taxon>Embryophyta</taxon>
        <taxon>Tracheophyta</taxon>
        <taxon>Spermatophyta</taxon>
        <taxon>Magnoliopsida</taxon>
        <taxon>Amborellales</taxon>
        <taxon>Amborellaceae</taxon>
        <taxon>Amborella</taxon>
    </lineage>
</organism>
<dbReference type="HOGENOM" id="CLU_720403_0_0_1"/>
<evidence type="ECO:0000313" key="4">
    <source>
        <dbReference type="Proteomes" id="UP000017836"/>
    </source>
</evidence>
<dbReference type="SMART" id="SM00717">
    <property type="entry name" value="SANT"/>
    <property type="match status" value="1"/>
</dbReference>
<dbReference type="PANTHER" id="PTHR37888">
    <property type="entry name" value="DNA-BINDING BROMODOMAIN-CONTAINING PROTEIN"/>
    <property type="match status" value="1"/>
</dbReference>
<dbReference type="Gramene" id="ERN11593">
    <property type="protein sequence ID" value="ERN11593"/>
    <property type="gene ID" value="AMTR_s00022p00181220"/>
</dbReference>
<dbReference type="eggNOG" id="ENOG502QR9N">
    <property type="taxonomic scope" value="Eukaryota"/>
</dbReference>
<dbReference type="PROSITE" id="PS50090">
    <property type="entry name" value="MYB_LIKE"/>
    <property type="match status" value="1"/>
</dbReference>
<dbReference type="InterPro" id="IPR009057">
    <property type="entry name" value="Homeodomain-like_sf"/>
</dbReference>